<dbReference type="PANTHER" id="PTHR42850">
    <property type="entry name" value="METALLOPHOSPHOESTERASE"/>
    <property type="match status" value="1"/>
</dbReference>
<dbReference type="RefSeq" id="WP_129047850.1">
    <property type="nucleotide sequence ID" value="NZ_SDHX01000001.1"/>
</dbReference>
<dbReference type="InterPro" id="IPR029052">
    <property type="entry name" value="Metallo-depent_PP-like"/>
</dbReference>
<dbReference type="InterPro" id="IPR004843">
    <property type="entry name" value="Calcineurin-like_PHP"/>
</dbReference>
<proteinExistence type="predicted"/>
<keyword evidence="3" id="KW-1185">Reference proteome</keyword>
<dbReference type="AlphaFoldDB" id="A0A4Q1CC43"/>
<dbReference type="Pfam" id="PF00149">
    <property type="entry name" value="Metallophos"/>
    <property type="match status" value="1"/>
</dbReference>
<accession>A0A4Q1CC43</accession>
<reference evidence="2 3" key="1">
    <citation type="submission" date="2019-01" db="EMBL/GenBank/DDBJ databases">
        <title>Lacunisphaera sp. strain TWA-58.</title>
        <authorList>
            <person name="Chen W.-M."/>
        </authorList>
    </citation>
    <scope>NUCLEOTIDE SEQUENCE [LARGE SCALE GENOMIC DNA]</scope>
    <source>
        <strain evidence="2 3">TWA-58</strain>
    </source>
</reference>
<evidence type="ECO:0000313" key="2">
    <source>
        <dbReference type="EMBL" id="RXK56482.1"/>
    </source>
</evidence>
<dbReference type="PANTHER" id="PTHR42850:SF4">
    <property type="entry name" value="ZINC-DEPENDENT ENDOPOLYPHOSPHATASE"/>
    <property type="match status" value="1"/>
</dbReference>
<comment type="caution">
    <text evidence="2">The sequence shown here is derived from an EMBL/GenBank/DDBJ whole genome shotgun (WGS) entry which is preliminary data.</text>
</comment>
<dbReference type="EMBL" id="SDHX01000001">
    <property type="protein sequence ID" value="RXK56482.1"/>
    <property type="molecule type" value="Genomic_DNA"/>
</dbReference>
<feature type="domain" description="Calcineurin-like phosphoesterase" evidence="1">
    <location>
        <begin position="4"/>
        <end position="177"/>
    </location>
</feature>
<sequence length="220" mass="25436">MNGRLIAVGDIHGCHKEFEDLLDKLDLRKDDRLILLGDLISRGPDSGKVVELARKYATASLLGNHELRHLNYRRTDDPTHLKKYDYATMEQLRGKDWDYLEEMKLTYEDEELGVVFVHGGFLPDRPWQRQPARIVTRIQVVGKDGEPHKRSEMPDAPHWSSLWEGPPFVVYGHTPREDVVRTKWTLGIDTACVLGGFLTAYILPEKKIVQVKARETYFKR</sequence>
<dbReference type="SUPFAM" id="SSF56300">
    <property type="entry name" value="Metallo-dependent phosphatases"/>
    <property type="match status" value="1"/>
</dbReference>
<dbReference type="Gene3D" id="3.60.21.10">
    <property type="match status" value="1"/>
</dbReference>
<dbReference type="OrthoDB" id="9779903at2"/>
<name>A0A4Q1CC43_9BACT</name>
<dbReference type="GO" id="GO:0016791">
    <property type="term" value="F:phosphatase activity"/>
    <property type="evidence" value="ECO:0007669"/>
    <property type="project" value="TreeGrafter"/>
</dbReference>
<gene>
    <name evidence="2" type="ORF">ESB00_11630</name>
</gene>
<organism evidence="2 3">
    <name type="scientific">Oleiharenicola lentus</name>
    <dbReference type="NCBI Taxonomy" id="2508720"/>
    <lineage>
        <taxon>Bacteria</taxon>
        <taxon>Pseudomonadati</taxon>
        <taxon>Verrucomicrobiota</taxon>
        <taxon>Opitutia</taxon>
        <taxon>Opitutales</taxon>
        <taxon>Opitutaceae</taxon>
        <taxon>Oleiharenicola</taxon>
    </lineage>
</organism>
<evidence type="ECO:0000313" key="3">
    <source>
        <dbReference type="Proteomes" id="UP000290218"/>
    </source>
</evidence>
<evidence type="ECO:0000259" key="1">
    <source>
        <dbReference type="Pfam" id="PF00149"/>
    </source>
</evidence>
<dbReference type="InterPro" id="IPR050126">
    <property type="entry name" value="Ap4A_hydrolase"/>
</dbReference>
<dbReference type="Proteomes" id="UP000290218">
    <property type="component" value="Unassembled WGS sequence"/>
</dbReference>
<dbReference type="GO" id="GO:0005737">
    <property type="term" value="C:cytoplasm"/>
    <property type="evidence" value="ECO:0007669"/>
    <property type="project" value="TreeGrafter"/>
</dbReference>
<protein>
    <submittedName>
        <fullName evidence="2">Metallophosphoesterase</fullName>
    </submittedName>
</protein>